<feature type="non-terminal residue" evidence="2">
    <location>
        <position position="1"/>
    </location>
</feature>
<organism evidence="2">
    <name type="scientific">Tanacetum cinerariifolium</name>
    <name type="common">Dalmatian daisy</name>
    <name type="synonym">Chrysanthemum cinerariifolium</name>
    <dbReference type="NCBI Taxonomy" id="118510"/>
    <lineage>
        <taxon>Eukaryota</taxon>
        <taxon>Viridiplantae</taxon>
        <taxon>Streptophyta</taxon>
        <taxon>Embryophyta</taxon>
        <taxon>Tracheophyta</taxon>
        <taxon>Spermatophyta</taxon>
        <taxon>Magnoliopsida</taxon>
        <taxon>eudicotyledons</taxon>
        <taxon>Gunneridae</taxon>
        <taxon>Pentapetalae</taxon>
        <taxon>asterids</taxon>
        <taxon>campanulids</taxon>
        <taxon>Asterales</taxon>
        <taxon>Asteraceae</taxon>
        <taxon>Asteroideae</taxon>
        <taxon>Anthemideae</taxon>
        <taxon>Anthemidinae</taxon>
        <taxon>Tanacetum</taxon>
    </lineage>
</organism>
<feature type="non-terminal residue" evidence="2">
    <location>
        <position position="102"/>
    </location>
</feature>
<accession>A0A699X1A2</accession>
<protein>
    <submittedName>
        <fullName evidence="2">Uncharacterized protein</fullName>
    </submittedName>
</protein>
<gene>
    <name evidence="2" type="ORF">Tci_924822</name>
</gene>
<comment type="caution">
    <text evidence="2">The sequence shown here is derived from an EMBL/GenBank/DDBJ whole genome shotgun (WGS) entry which is preliminary data.</text>
</comment>
<evidence type="ECO:0000313" key="2">
    <source>
        <dbReference type="EMBL" id="GFD52853.1"/>
    </source>
</evidence>
<proteinExistence type="predicted"/>
<dbReference type="EMBL" id="BKCJ011787218">
    <property type="protein sequence ID" value="GFD52853.1"/>
    <property type="molecule type" value="Genomic_DNA"/>
</dbReference>
<evidence type="ECO:0000256" key="1">
    <source>
        <dbReference type="SAM" id="MobiDB-lite"/>
    </source>
</evidence>
<dbReference type="AlphaFoldDB" id="A0A699X1A2"/>
<sequence>VPAAPTPPSPTNAPSPTPQDPLPTPPQAQPVTLPASPQEQPTDTSESSMTLLHILMETCTTLSQKVAQLEQDKITQALEILKLKKRVKKLEKKRRSKSSGLK</sequence>
<name>A0A699X1A2_TANCI</name>
<feature type="compositionally biased region" description="Pro residues" evidence="1">
    <location>
        <begin position="1"/>
        <end position="28"/>
    </location>
</feature>
<reference evidence="2" key="1">
    <citation type="journal article" date="2019" name="Sci. Rep.">
        <title>Draft genome of Tanacetum cinerariifolium, the natural source of mosquito coil.</title>
        <authorList>
            <person name="Yamashiro T."/>
            <person name="Shiraishi A."/>
            <person name="Satake H."/>
            <person name="Nakayama K."/>
        </authorList>
    </citation>
    <scope>NUCLEOTIDE SEQUENCE</scope>
</reference>
<feature type="region of interest" description="Disordered" evidence="1">
    <location>
        <begin position="1"/>
        <end position="50"/>
    </location>
</feature>
<feature type="compositionally biased region" description="Polar residues" evidence="1">
    <location>
        <begin position="37"/>
        <end position="50"/>
    </location>
</feature>